<gene>
    <name evidence="8" type="ORF">DAPK24_010380</name>
</gene>
<organism evidence="8 9">
    <name type="scientific">Pichia kluyveri</name>
    <name type="common">Yeast</name>
    <dbReference type="NCBI Taxonomy" id="36015"/>
    <lineage>
        <taxon>Eukaryota</taxon>
        <taxon>Fungi</taxon>
        <taxon>Dikarya</taxon>
        <taxon>Ascomycota</taxon>
        <taxon>Saccharomycotina</taxon>
        <taxon>Pichiomycetes</taxon>
        <taxon>Pichiales</taxon>
        <taxon>Pichiaceae</taxon>
        <taxon>Pichia</taxon>
    </lineage>
</organism>
<dbReference type="AlphaFoldDB" id="A0AAV5QYV0"/>
<keyword evidence="3 7" id="KW-0812">Transmembrane</keyword>
<sequence length="183" mass="20448">MSSLLARYSRLLKNKPILTNSVVAATLFASGDVIAQWISPDEIAFDRVLRNALYGGIIFGPIAARMYPYLAKHVHFPRKANVPASNFKDTTVRVVVDQIVWAPFGIALYMSCMGLMQSTPIDDIKKGLKQGWWSTVTANWTVWPLVQMVNFAFVPVEHRVIVVSIVGVFWNAYLSMKSNKSGL</sequence>
<evidence type="ECO:0000313" key="9">
    <source>
        <dbReference type="Proteomes" id="UP001378960"/>
    </source>
</evidence>
<proteinExistence type="inferred from homology"/>
<comment type="caution">
    <text evidence="8">The sequence shown here is derived from an EMBL/GenBank/DDBJ whole genome shotgun (WGS) entry which is preliminary data.</text>
</comment>
<evidence type="ECO:0000256" key="3">
    <source>
        <dbReference type="ARBA" id="ARBA00022692"/>
    </source>
</evidence>
<feature type="transmembrane region" description="Helical" evidence="7">
    <location>
        <begin position="51"/>
        <end position="70"/>
    </location>
</feature>
<name>A0AAV5QYV0_PICKL</name>
<dbReference type="EMBL" id="BTGB01000001">
    <property type="protein sequence ID" value="GMM44463.1"/>
    <property type="molecule type" value="Genomic_DNA"/>
</dbReference>
<dbReference type="InterPro" id="IPR007248">
    <property type="entry name" value="Mpv17_PMP22"/>
</dbReference>
<evidence type="ECO:0000256" key="7">
    <source>
        <dbReference type="RuleBase" id="RU363053"/>
    </source>
</evidence>
<comment type="subcellular location">
    <subcellularLocation>
        <location evidence="1">Membrane</location>
        <topology evidence="1">Multi-pass membrane protein</topology>
    </subcellularLocation>
</comment>
<dbReference type="PANTHER" id="PTHR11266:SF17">
    <property type="entry name" value="PROTEIN MPV17"/>
    <property type="match status" value="1"/>
</dbReference>
<evidence type="ECO:0000256" key="4">
    <source>
        <dbReference type="ARBA" id="ARBA00022989"/>
    </source>
</evidence>
<keyword evidence="9" id="KW-1185">Reference proteome</keyword>
<reference evidence="8 9" key="1">
    <citation type="journal article" date="2023" name="Elife">
        <title>Identification of key yeast species and microbe-microbe interactions impacting larval growth of Drosophila in the wild.</title>
        <authorList>
            <person name="Mure A."/>
            <person name="Sugiura Y."/>
            <person name="Maeda R."/>
            <person name="Honda K."/>
            <person name="Sakurai N."/>
            <person name="Takahashi Y."/>
            <person name="Watada M."/>
            <person name="Katoh T."/>
            <person name="Gotoh A."/>
            <person name="Gotoh Y."/>
            <person name="Taniguchi I."/>
            <person name="Nakamura K."/>
            <person name="Hayashi T."/>
            <person name="Katayama T."/>
            <person name="Uemura T."/>
            <person name="Hattori Y."/>
        </authorList>
    </citation>
    <scope>NUCLEOTIDE SEQUENCE [LARGE SCALE GENOMIC DNA]</scope>
    <source>
        <strain evidence="8 9">PK-24</strain>
    </source>
</reference>
<protein>
    <recommendedName>
        <fullName evidence="6">Protein SYM1</fullName>
    </recommendedName>
</protein>
<evidence type="ECO:0000256" key="6">
    <source>
        <dbReference type="ARBA" id="ARBA00039302"/>
    </source>
</evidence>
<evidence type="ECO:0000256" key="2">
    <source>
        <dbReference type="ARBA" id="ARBA00006824"/>
    </source>
</evidence>
<dbReference type="GO" id="GO:0016020">
    <property type="term" value="C:membrane"/>
    <property type="evidence" value="ECO:0007669"/>
    <property type="project" value="UniProtKB-SubCell"/>
</dbReference>
<evidence type="ECO:0000256" key="5">
    <source>
        <dbReference type="ARBA" id="ARBA00023136"/>
    </source>
</evidence>
<dbReference type="GO" id="GO:0005739">
    <property type="term" value="C:mitochondrion"/>
    <property type="evidence" value="ECO:0007669"/>
    <property type="project" value="TreeGrafter"/>
</dbReference>
<feature type="transmembrane region" description="Helical" evidence="7">
    <location>
        <begin position="131"/>
        <end position="153"/>
    </location>
</feature>
<evidence type="ECO:0000313" key="8">
    <source>
        <dbReference type="EMBL" id="GMM44463.1"/>
    </source>
</evidence>
<dbReference type="Pfam" id="PF04117">
    <property type="entry name" value="Mpv17_PMP22"/>
    <property type="match status" value="1"/>
</dbReference>
<feature type="transmembrane region" description="Helical" evidence="7">
    <location>
        <begin position="17"/>
        <end position="39"/>
    </location>
</feature>
<keyword evidence="5 7" id="KW-0472">Membrane</keyword>
<keyword evidence="4 7" id="KW-1133">Transmembrane helix</keyword>
<feature type="transmembrane region" description="Helical" evidence="7">
    <location>
        <begin position="159"/>
        <end position="176"/>
    </location>
</feature>
<dbReference type="PANTHER" id="PTHR11266">
    <property type="entry name" value="PEROXISOMAL MEMBRANE PROTEIN 2, PXMP2 MPV17"/>
    <property type="match status" value="1"/>
</dbReference>
<accession>A0AAV5QYV0</accession>
<dbReference type="Proteomes" id="UP001378960">
    <property type="component" value="Unassembled WGS sequence"/>
</dbReference>
<evidence type="ECO:0000256" key="1">
    <source>
        <dbReference type="ARBA" id="ARBA00004141"/>
    </source>
</evidence>
<feature type="transmembrane region" description="Helical" evidence="7">
    <location>
        <begin position="90"/>
        <end position="110"/>
    </location>
</feature>
<comment type="similarity">
    <text evidence="2 7">Belongs to the peroxisomal membrane protein PXMP2/4 family.</text>
</comment>